<name>A0A7S3H130_9STRA</name>
<protein>
    <submittedName>
        <fullName evidence="1">Uncharacterized protein</fullName>
    </submittedName>
</protein>
<reference evidence="1" key="1">
    <citation type="submission" date="2021-01" db="EMBL/GenBank/DDBJ databases">
        <authorList>
            <person name="Corre E."/>
            <person name="Pelletier E."/>
            <person name="Niang G."/>
            <person name="Scheremetjew M."/>
            <person name="Finn R."/>
            <person name="Kale V."/>
            <person name="Holt S."/>
            <person name="Cochrane G."/>
            <person name="Meng A."/>
            <person name="Brown T."/>
            <person name="Cohen L."/>
        </authorList>
    </citation>
    <scope>NUCLEOTIDE SEQUENCE</scope>
    <source>
        <strain evidence="1">CCAP 955/1</strain>
    </source>
</reference>
<dbReference type="AlphaFoldDB" id="A0A7S3H130"/>
<accession>A0A7S3H130</accession>
<dbReference type="EMBL" id="HBIC01021824">
    <property type="protein sequence ID" value="CAE0282070.1"/>
    <property type="molecule type" value="Transcribed_RNA"/>
</dbReference>
<evidence type="ECO:0000313" key="1">
    <source>
        <dbReference type="EMBL" id="CAE0282070.1"/>
    </source>
</evidence>
<sequence length="298" mass="34175">MIVATLAEATSGVTASIRKSSKAELDARGTASPDGLFKLLNIYLHWIRFDQQMSEEDKNKISRCFGETIDDLITRYKAFSSSAFDQSLEEELADCLYNLLNQYNRYKSVNKVQQIALKRNFYDNLVMVDGDAELEQLGAADAPARAAFNTAIEVSKVKETQIQTGKRTLMRPYRLQSCDRTLKYVRENLVEPELSFVLSPPVMEWLADLRDSYNEAVNNPKYSAPKMDKGVFTDVEKLLLELELWQRHVDEFASTVMDHQRDSAERNRLLALASSRQRDAESLEPSLSLWRKCCCCWW</sequence>
<gene>
    <name evidence="1" type="ORF">SELO1098_LOCUS10904</name>
</gene>
<proteinExistence type="predicted"/>
<organism evidence="1">
    <name type="scientific">Spumella elongata</name>
    <dbReference type="NCBI Taxonomy" id="89044"/>
    <lineage>
        <taxon>Eukaryota</taxon>
        <taxon>Sar</taxon>
        <taxon>Stramenopiles</taxon>
        <taxon>Ochrophyta</taxon>
        <taxon>Chrysophyceae</taxon>
        <taxon>Chromulinales</taxon>
        <taxon>Chromulinaceae</taxon>
        <taxon>Spumella</taxon>
    </lineage>
</organism>